<evidence type="ECO:0000313" key="3">
    <source>
        <dbReference type="EMBL" id="RED57640.1"/>
    </source>
</evidence>
<dbReference type="InterPro" id="IPR041698">
    <property type="entry name" value="Methyltransf_25"/>
</dbReference>
<keyword evidence="1 3" id="KW-0808">Transferase</keyword>
<keyword evidence="3" id="KW-0489">Methyltransferase</keyword>
<evidence type="ECO:0000256" key="1">
    <source>
        <dbReference type="ARBA" id="ARBA00022679"/>
    </source>
</evidence>
<organism evidence="3 4">
    <name type="scientific">Cohnella lupini</name>
    <dbReference type="NCBI Taxonomy" id="1294267"/>
    <lineage>
        <taxon>Bacteria</taxon>
        <taxon>Bacillati</taxon>
        <taxon>Bacillota</taxon>
        <taxon>Bacilli</taxon>
        <taxon>Bacillales</taxon>
        <taxon>Paenibacillaceae</taxon>
        <taxon>Cohnella</taxon>
    </lineage>
</organism>
<protein>
    <submittedName>
        <fullName evidence="3">Methyltransferase family protein</fullName>
    </submittedName>
</protein>
<dbReference type="EMBL" id="QRDY01000010">
    <property type="protein sequence ID" value="RED57640.1"/>
    <property type="molecule type" value="Genomic_DNA"/>
</dbReference>
<comment type="caution">
    <text evidence="3">The sequence shown here is derived from an EMBL/GenBank/DDBJ whole genome shotgun (WGS) entry which is preliminary data.</text>
</comment>
<feature type="domain" description="Methyltransferase" evidence="2">
    <location>
        <begin position="441"/>
        <end position="531"/>
    </location>
</feature>
<dbReference type="Gene3D" id="3.40.50.2000">
    <property type="entry name" value="Glycogen Phosphorylase B"/>
    <property type="match status" value="1"/>
</dbReference>
<name>A0A3D9I7I3_9BACL</name>
<dbReference type="GO" id="GO:0008168">
    <property type="term" value="F:methyltransferase activity"/>
    <property type="evidence" value="ECO:0007669"/>
    <property type="project" value="UniProtKB-KW"/>
</dbReference>
<dbReference type="InterPro" id="IPR029063">
    <property type="entry name" value="SAM-dependent_MTases_sf"/>
</dbReference>
<dbReference type="CDD" id="cd02440">
    <property type="entry name" value="AdoMet_MTases"/>
    <property type="match status" value="1"/>
</dbReference>
<reference evidence="3 4" key="1">
    <citation type="submission" date="2018-07" db="EMBL/GenBank/DDBJ databases">
        <title>Genomic Encyclopedia of Type Strains, Phase III (KMG-III): the genomes of soil and plant-associated and newly described type strains.</title>
        <authorList>
            <person name="Whitman W."/>
        </authorList>
    </citation>
    <scope>NUCLEOTIDE SEQUENCE [LARGE SCALE GENOMIC DNA]</scope>
    <source>
        <strain evidence="3 4">CECT 8236</strain>
    </source>
</reference>
<sequence>MRNNVNIVSRTQIAIVCMGFKKDKDIEAVKKEARSYYIRYKKTRPEMDIKFISLEEELSDNEEIYDEEYDVYYWSHRFSERISDKVNMIFHFFADSIDGYYILEKSYEPRSVITLYTVTGINGLREYDEQYLKHVRHAIDVGNLFLFVESKWVQEQFSAAGIYSKVMLPRVAILRKPVSDVSSTKFTVGFASAPLTREVWEDRGIYILLSLIKRLPDISFKIAWRNNGYSELLAILEKEGITNCEVLNGHLDMSEYYKDINVMVAPFASRANNHSCPLSIVEAIVLGIPVLVTEYVGIQDLVLEHGLGLVASDVDDMTVKMKEIRDNYHKYRENALNKGLSLFGTVNNDQITYLQIYGMISNQIPSPTLERWSLDLQDRGKFLVMSREGMAAYYNDAFVADNYDDNRFTDYPMRTYDRLERKAISLLIEQNLNKNKIIESLDIASGDGRILREIVNFGRVTAVENSRFMISVSTKKLQDPSKVTFIETDFFEFSTEERYDIITAFRFIRHFDYHDRRILYRKLYSLVKDDGIIVVDFPDKRAETQLRAHMGWGSFHVYDVFWNNYEIIDELNQNGFKILGQIPVGEYLMTPGTMVNDYLPLSRVVCFSKK</sequence>
<dbReference type="PANTHER" id="PTHR43861">
    <property type="entry name" value="TRANS-ACONITATE 2-METHYLTRANSFERASE-RELATED"/>
    <property type="match status" value="1"/>
</dbReference>
<accession>A0A3D9I7I3</accession>
<dbReference type="OrthoDB" id="2538223at2"/>
<dbReference type="RefSeq" id="WP_115993930.1">
    <property type="nucleotide sequence ID" value="NZ_QRDY01000010.1"/>
</dbReference>
<dbReference type="Proteomes" id="UP000256869">
    <property type="component" value="Unassembled WGS sequence"/>
</dbReference>
<dbReference type="SUPFAM" id="SSF53335">
    <property type="entry name" value="S-adenosyl-L-methionine-dependent methyltransferases"/>
    <property type="match status" value="1"/>
</dbReference>
<dbReference type="Pfam" id="PF13692">
    <property type="entry name" value="Glyco_trans_1_4"/>
    <property type="match status" value="1"/>
</dbReference>
<dbReference type="AlphaFoldDB" id="A0A3D9I7I3"/>
<dbReference type="Gene3D" id="3.40.50.150">
    <property type="entry name" value="Vaccinia Virus protein VP39"/>
    <property type="match status" value="1"/>
</dbReference>
<dbReference type="Pfam" id="PF13649">
    <property type="entry name" value="Methyltransf_25"/>
    <property type="match status" value="1"/>
</dbReference>
<proteinExistence type="predicted"/>
<dbReference type="SUPFAM" id="SSF53756">
    <property type="entry name" value="UDP-Glycosyltransferase/glycogen phosphorylase"/>
    <property type="match status" value="1"/>
</dbReference>
<keyword evidence="4" id="KW-1185">Reference proteome</keyword>
<gene>
    <name evidence="3" type="ORF">DFP95_110113</name>
</gene>
<evidence type="ECO:0000313" key="4">
    <source>
        <dbReference type="Proteomes" id="UP000256869"/>
    </source>
</evidence>
<evidence type="ECO:0000259" key="2">
    <source>
        <dbReference type="Pfam" id="PF13649"/>
    </source>
</evidence>
<dbReference type="GO" id="GO:0032259">
    <property type="term" value="P:methylation"/>
    <property type="evidence" value="ECO:0007669"/>
    <property type="project" value="UniProtKB-KW"/>
</dbReference>